<evidence type="ECO:0000256" key="1">
    <source>
        <dbReference type="SAM" id="Phobius"/>
    </source>
</evidence>
<keyword evidence="1" id="KW-1133">Transmembrane helix</keyword>
<feature type="transmembrane region" description="Helical" evidence="1">
    <location>
        <begin position="7"/>
        <end position="26"/>
    </location>
</feature>
<proteinExistence type="predicted"/>
<feature type="transmembrane region" description="Helical" evidence="1">
    <location>
        <begin position="41"/>
        <end position="63"/>
    </location>
</feature>
<name>A0A8D8A8T6_CULPI</name>
<keyword evidence="1" id="KW-0472">Membrane</keyword>
<protein>
    <submittedName>
        <fullName evidence="2">(northern house mosquito) hypothetical protein</fullName>
    </submittedName>
</protein>
<dbReference type="EMBL" id="HBUE01015642">
    <property type="protein sequence ID" value="CAG6450382.1"/>
    <property type="molecule type" value="Transcribed_RNA"/>
</dbReference>
<organism evidence="2">
    <name type="scientific">Culex pipiens</name>
    <name type="common">House mosquito</name>
    <dbReference type="NCBI Taxonomy" id="7175"/>
    <lineage>
        <taxon>Eukaryota</taxon>
        <taxon>Metazoa</taxon>
        <taxon>Ecdysozoa</taxon>
        <taxon>Arthropoda</taxon>
        <taxon>Hexapoda</taxon>
        <taxon>Insecta</taxon>
        <taxon>Pterygota</taxon>
        <taxon>Neoptera</taxon>
        <taxon>Endopterygota</taxon>
        <taxon>Diptera</taxon>
        <taxon>Nematocera</taxon>
        <taxon>Culicoidea</taxon>
        <taxon>Culicidae</taxon>
        <taxon>Culicinae</taxon>
        <taxon>Culicini</taxon>
        <taxon>Culex</taxon>
        <taxon>Culex</taxon>
    </lineage>
</organism>
<sequence>MVSPKTLTTIGQAFAYLIIVTAAFQFSKAVPQLGKSPRNDVLVGLIGMGFNLAWIFMTFGCIISIKKKNLKFAKIYYIFFIVCNVVGIILYMISLHIEDDSHVHLDGASTSVWVITLIVAVLALAMLALGVWILNGVIRYIETEKEAEQMVA</sequence>
<keyword evidence="1" id="KW-0812">Transmembrane</keyword>
<reference evidence="2" key="1">
    <citation type="submission" date="2021-05" db="EMBL/GenBank/DDBJ databases">
        <authorList>
            <person name="Alioto T."/>
            <person name="Alioto T."/>
            <person name="Gomez Garrido J."/>
        </authorList>
    </citation>
    <scope>NUCLEOTIDE SEQUENCE</scope>
</reference>
<dbReference type="AlphaFoldDB" id="A0A8D8A8T6"/>
<feature type="transmembrane region" description="Helical" evidence="1">
    <location>
        <begin position="75"/>
        <end position="93"/>
    </location>
</feature>
<accession>A0A8D8A8T6</accession>
<feature type="transmembrane region" description="Helical" evidence="1">
    <location>
        <begin position="113"/>
        <end position="134"/>
    </location>
</feature>
<evidence type="ECO:0000313" key="2">
    <source>
        <dbReference type="EMBL" id="CAG6450382.1"/>
    </source>
</evidence>